<evidence type="ECO:0000256" key="5">
    <source>
        <dbReference type="ARBA" id="ARBA00023239"/>
    </source>
</evidence>
<dbReference type="RefSeq" id="WP_200462993.1">
    <property type="nucleotide sequence ID" value="NZ_JAENRR010000001.1"/>
</dbReference>
<name>A0ABS1HDL6_9BACT</name>
<dbReference type="EMBL" id="JAENRR010000001">
    <property type="protein sequence ID" value="MBK3515762.1"/>
    <property type="molecule type" value="Genomic_DNA"/>
</dbReference>
<evidence type="ECO:0000259" key="7">
    <source>
        <dbReference type="Pfam" id="PF22700"/>
    </source>
</evidence>
<dbReference type="InterPro" id="IPR041431">
    <property type="entry name" value="Mvd1_C"/>
</dbReference>
<dbReference type="SUPFAM" id="SSF55060">
    <property type="entry name" value="GHMP Kinase, C-terminal domain"/>
    <property type="match status" value="1"/>
</dbReference>
<evidence type="ECO:0000256" key="3">
    <source>
        <dbReference type="ARBA" id="ARBA00022840"/>
    </source>
</evidence>
<keyword evidence="9" id="KW-1185">Reference proteome</keyword>
<feature type="domain" description="Mvd1 C-terminal" evidence="6">
    <location>
        <begin position="200"/>
        <end position="334"/>
    </location>
</feature>
<protein>
    <submittedName>
        <fullName evidence="8">Diphosphomevalonate decarboxylase</fullName>
    </submittedName>
</protein>
<dbReference type="Proteomes" id="UP000605676">
    <property type="component" value="Unassembled WGS sequence"/>
</dbReference>
<evidence type="ECO:0000313" key="9">
    <source>
        <dbReference type="Proteomes" id="UP000605676"/>
    </source>
</evidence>
<dbReference type="InterPro" id="IPR005935">
    <property type="entry name" value="Mev_decarb"/>
</dbReference>
<evidence type="ECO:0000256" key="4">
    <source>
        <dbReference type="ARBA" id="ARBA00023098"/>
    </source>
</evidence>
<keyword evidence="3" id="KW-0067">ATP-binding</keyword>
<dbReference type="InterPro" id="IPR020568">
    <property type="entry name" value="Ribosomal_Su5_D2-typ_SF"/>
</dbReference>
<accession>A0ABS1HDL6</accession>
<dbReference type="Gene3D" id="3.30.230.10">
    <property type="match status" value="1"/>
</dbReference>
<dbReference type="Pfam" id="PF22700">
    <property type="entry name" value="MVD-like_N"/>
    <property type="match status" value="1"/>
</dbReference>
<dbReference type="PANTHER" id="PTHR10977:SF3">
    <property type="entry name" value="DIPHOSPHOMEVALONATE DECARBOXYLASE"/>
    <property type="match status" value="1"/>
</dbReference>
<dbReference type="PIRSF" id="PIRSF015950">
    <property type="entry name" value="Mev_P_decrbx"/>
    <property type="match status" value="1"/>
</dbReference>
<proteinExistence type="predicted"/>
<evidence type="ECO:0000313" key="8">
    <source>
        <dbReference type="EMBL" id="MBK3515762.1"/>
    </source>
</evidence>
<keyword evidence="2" id="KW-0547">Nucleotide-binding</keyword>
<dbReference type="Pfam" id="PF18376">
    <property type="entry name" value="MDD_C"/>
    <property type="match status" value="1"/>
</dbReference>
<dbReference type="InterPro" id="IPR014721">
    <property type="entry name" value="Ribsml_uS5_D2-typ_fold_subgr"/>
</dbReference>
<evidence type="ECO:0000259" key="6">
    <source>
        <dbReference type="Pfam" id="PF18376"/>
    </source>
</evidence>
<dbReference type="InterPro" id="IPR036554">
    <property type="entry name" value="GHMP_kinase_C_sf"/>
</dbReference>
<organism evidence="8 9">
    <name type="scientific">Carboxylicivirga marina</name>
    <dbReference type="NCBI Taxonomy" id="2800988"/>
    <lineage>
        <taxon>Bacteria</taxon>
        <taxon>Pseudomonadati</taxon>
        <taxon>Bacteroidota</taxon>
        <taxon>Bacteroidia</taxon>
        <taxon>Marinilabiliales</taxon>
        <taxon>Marinilabiliaceae</taxon>
        <taxon>Carboxylicivirga</taxon>
    </lineage>
</organism>
<dbReference type="SUPFAM" id="SSF54211">
    <property type="entry name" value="Ribosomal protein S5 domain 2-like"/>
    <property type="match status" value="1"/>
</dbReference>
<evidence type="ECO:0000256" key="2">
    <source>
        <dbReference type="ARBA" id="ARBA00022741"/>
    </source>
</evidence>
<dbReference type="InterPro" id="IPR053859">
    <property type="entry name" value="MVD-like_N"/>
</dbReference>
<comment type="caution">
    <text evidence="8">The sequence shown here is derived from an EMBL/GenBank/DDBJ whole genome shotgun (WGS) entry which is preliminary data.</text>
</comment>
<keyword evidence="1" id="KW-0444">Lipid biosynthesis</keyword>
<keyword evidence="5" id="KW-0456">Lyase</keyword>
<keyword evidence="4" id="KW-0443">Lipid metabolism</keyword>
<dbReference type="Gene3D" id="3.30.70.890">
    <property type="entry name" value="GHMP kinase, C-terminal domain"/>
    <property type="match status" value="1"/>
</dbReference>
<feature type="domain" description="Diphosphomevalonate decarboxylase-like N-terminal" evidence="7">
    <location>
        <begin position="16"/>
        <end position="171"/>
    </location>
</feature>
<dbReference type="PANTHER" id="PTHR10977">
    <property type="entry name" value="DIPHOSPHOMEVALONATE DECARBOXYLASE"/>
    <property type="match status" value="1"/>
</dbReference>
<reference evidence="8 9" key="1">
    <citation type="submission" date="2021-01" db="EMBL/GenBank/DDBJ databases">
        <title>Carboxyliciviraga sp.nov., isolated from coastal sediments.</title>
        <authorList>
            <person name="Lu D."/>
            <person name="Zhang T."/>
        </authorList>
    </citation>
    <scope>NUCLEOTIDE SEQUENCE [LARGE SCALE GENOMIC DNA]</scope>
    <source>
        <strain evidence="8 9">N1Y132</strain>
    </source>
</reference>
<gene>
    <name evidence="8" type="ORF">JIV24_00320</name>
</gene>
<sequence length="345" mass="38582">MDVINKNKLFRAEGVAPSNIAIVKYWGKQGIQEPLNPSISFTLSKAVTNTTIKYQWSKLPLEINFLFEGKRKDSFLPKLNTLTERIGSFLPFLKSGTLSIESANTFPHSSGIASSASSMASIAMALYQIQKNINADAFTQNEDKLISEMARLGSGSACRSTMKGWVLWGDTPHISNSSKHYGIEINNVVHPDFNELQDTILVIRKGAKAVSSTVGHQLMENHPYREGRIKQANRNTELLLNALRHGDFNAFACVCEEEALSLHGLMMSSTPAYTLMAPESLRVIKRIHKFRDHHHIPITFTLDAGPNVHLIYPGSQSKIVHPFIEEHLRPLCDNEEVIYDQISIQ</sequence>
<evidence type="ECO:0000256" key="1">
    <source>
        <dbReference type="ARBA" id="ARBA00022516"/>
    </source>
</evidence>